<evidence type="ECO:0000313" key="3">
    <source>
        <dbReference type="EMBL" id="KAG6624740.1"/>
    </source>
</evidence>
<comment type="caution">
    <text evidence="3">The sequence shown here is derived from an EMBL/GenBank/DDBJ whole genome shotgun (WGS) entry which is preliminary data.</text>
</comment>
<evidence type="ECO:0000259" key="2">
    <source>
        <dbReference type="Pfam" id="PF14303"/>
    </source>
</evidence>
<evidence type="ECO:0000313" key="4">
    <source>
        <dbReference type="Proteomes" id="UP000811609"/>
    </source>
</evidence>
<keyword evidence="4" id="KW-1185">Reference proteome</keyword>
<feature type="domain" description="No apical meristem-associated C-terminal" evidence="2">
    <location>
        <begin position="143"/>
        <end position="273"/>
    </location>
</feature>
<dbReference type="InterPro" id="IPR029466">
    <property type="entry name" value="NAM-associated_C"/>
</dbReference>
<dbReference type="PANTHER" id="PTHR45125">
    <property type="entry name" value="F21J9.4-RELATED"/>
    <property type="match status" value="1"/>
</dbReference>
<dbReference type="Proteomes" id="UP000811609">
    <property type="component" value="Chromosome 16"/>
</dbReference>
<dbReference type="Pfam" id="PF14303">
    <property type="entry name" value="NAM-associated"/>
    <property type="match status" value="1"/>
</dbReference>
<protein>
    <recommendedName>
        <fullName evidence="2">No apical meristem-associated C-terminal domain-containing protein</fullName>
    </recommendedName>
</protein>
<gene>
    <name evidence="3" type="ORF">CIPAW_16G048900</name>
</gene>
<reference evidence="3" key="1">
    <citation type="submission" date="2020-12" db="EMBL/GenBank/DDBJ databases">
        <title>WGS assembly of Carya illinoinensis cv. Pawnee.</title>
        <authorList>
            <person name="Platts A."/>
            <person name="Shu S."/>
            <person name="Wright S."/>
            <person name="Barry K."/>
            <person name="Edger P."/>
            <person name="Pires J.C."/>
            <person name="Schmutz J."/>
        </authorList>
    </citation>
    <scope>NUCLEOTIDE SEQUENCE</scope>
    <source>
        <tissue evidence="3">Leaf</tissue>
    </source>
</reference>
<feature type="region of interest" description="Disordered" evidence="1">
    <location>
        <begin position="38"/>
        <end position="57"/>
    </location>
</feature>
<name>A0A8T1N640_CARIL</name>
<dbReference type="AlphaFoldDB" id="A0A8T1N640"/>
<organism evidence="3 4">
    <name type="scientific">Carya illinoinensis</name>
    <name type="common">Pecan</name>
    <dbReference type="NCBI Taxonomy" id="32201"/>
    <lineage>
        <taxon>Eukaryota</taxon>
        <taxon>Viridiplantae</taxon>
        <taxon>Streptophyta</taxon>
        <taxon>Embryophyta</taxon>
        <taxon>Tracheophyta</taxon>
        <taxon>Spermatophyta</taxon>
        <taxon>Magnoliopsida</taxon>
        <taxon>eudicotyledons</taxon>
        <taxon>Gunneridae</taxon>
        <taxon>Pentapetalae</taxon>
        <taxon>rosids</taxon>
        <taxon>fabids</taxon>
        <taxon>Fagales</taxon>
        <taxon>Juglandaceae</taxon>
        <taxon>Carya</taxon>
    </lineage>
</organism>
<evidence type="ECO:0000256" key="1">
    <source>
        <dbReference type="SAM" id="MobiDB-lite"/>
    </source>
</evidence>
<sequence length="273" mass="31975">MEPSFDVNSFFTTLLQNGGQGEGSTPFNSIYGNVVVQPSQAESERRPPTKKSQRGVSFTTEEDNLLVSAWLNISLDTIRGTDQKSTQMWERIYEYYHEHKKKTLLNFCAAIAQIESLHPSGTMEVDKIEKAKILYKENENSYFTMKHCWCLLRHRPKWRKAPRRRLGSASLTLDDDDMLDDNVEVIHERPPGKKAAKEKERKRKSRDEIDVEFNHALARLTTNRNTFNVERKEFYSKVERNRDEHLALKKKKFEAKIMKLDIDGMKPKQQIYF</sequence>
<accession>A0A8T1N640</accession>
<proteinExistence type="predicted"/>
<dbReference type="PANTHER" id="PTHR45125:SF3">
    <property type="entry name" value="NO-APICAL-MERISTEM-ASSOCIATED CARBOXY-TERMINAL DOMAIN PROTEIN"/>
    <property type="match status" value="1"/>
</dbReference>
<dbReference type="EMBL" id="CM031824">
    <property type="protein sequence ID" value="KAG6624740.1"/>
    <property type="molecule type" value="Genomic_DNA"/>
</dbReference>